<feature type="active site" description="Proton donor" evidence="9">
    <location>
        <position position="127"/>
    </location>
</feature>
<accession>K0B1C2</accession>
<proteinExistence type="inferred from homology"/>
<dbReference type="Pfam" id="PF00575">
    <property type="entry name" value="S1"/>
    <property type="match status" value="4"/>
</dbReference>
<feature type="binding site" evidence="9">
    <location>
        <position position="263"/>
    </location>
    <ligand>
        <name>dimethylallyl diphosphate</name>
        <dbReference type="ChEBI" id="CHEBI:57623"/>
    </ligand>
</feature>
<dbReference type="Proteomes" id="UP000006094">
    <property type="component" value="Chromosome"/>
</dbReference>
<dbReference type="InterPro" id="IPR050437">
    <property type="entry name" value="Ribos_protein_bS1-like"/>
</dbReference>
<dbReference type="NCBIfam" id="NF000907">
    <property type="entry name" value="PRK00087.1"/>
    <property type="match status" value="1"/>
</dbReference>
<comment type="catalytic activity">
    <reaction evidence="9">
        <text>dimethylallyl diphosphate + 2 oxidized [2Fe-2S]-[ferredoxin] + H2O = (2E)-4-hydroxy-3-methylbut-2-enyl diphosphate + 2 reduced [2Fe-2S]-[ferredoxin] + 2 H(+)</text>
        <dbReference type="Rhea" id="RHEA:24825"/>
        <dbReference type="Rhea" id="RHEA-COMP:10000"/>
        <dbReference type="Rhea" id="RHEA-COMP:10001"/>
        <dbReference type="ChEBI" id="CHEBI:15377"/>
        <dbReference type="ChEBI" id="CHEBI:15378"/>
        <dbReference type="ChEBI" id="CHEBI:33737"/>
        <dbReference type="ChEBI" id="CHEBI:33738"/>
        <dbReference type="ChEBI" id="CHEBI:57623"/>
        <dbReference type="ChEBI" id="CHEBI:128753"/>
        <dbReference type="EC" id="1.17.7.4"/>
    </reaction>
</comment>
<comment type="pathway">
    <text evidence="9">Isoprenoid biosynthesis; isopentenyl diphosphate biosynthesis via DXP pathway; isopentenyl diphosphate from 1-deoxy-D-xylulose 5-phosphate: step 6/6.</text>
</comment>
<feature type="binding site" evidence="9">
    <location>
        <position position="219"/>
    </location>
    <ligand>
        <name>(2E)-4-hydroxy-3-methylbut-2-enyl diphosphate</name>
        <dbReference type="ChEBI" id="CHEBI:128753"/>
    </ligand>
</feature>
<name>K0B1C2_GOTA9</name>
<keyword evidence="3 9" id="KW-0479">Metal-binding</keyword>
<keyword evidence="2 9" id="KW-0004">4Fe-4S</keyword>
<dbReference type="HAMAP" id="MF_00191">
    <property type="entry name" value="IspH"/>
    <property type="match status" value="1"/>
</dbReference>
<feature type="binding site" evidence="9">
    <location>
        <position position="191"/>
    </location>
    <ligand>
        <name>[4Fe-4S] cluster</name>
        <dbReference type="ChEBI" id="CHEBI:49883"/>
    </ligand>
</feature>
<dbReference type="GO" id="GO:0006412">
    <property type="term" value="P:translation"/>
    <property type="evidence" value="ECO:0007669"/>
    <property type="project" value="TreeGrafter"/>
</dbReference>
<feature type="domain" description="S1 motif" evidence="10">
    <location>
        <begin position="473"/>
        <end position="541"/>
    </location>
</feature>
<dbReference type="GO" id="GO:0046872">
    <property type="term" value="F:metal ion binding"/>
    <property type="evidence" value="ECO:0007669"/>
    <property type="project" value="UniProtKB-KW"/>
</dbReference>
<keyword evidence="9 11" id="KW-0560">Oxidoreductase</keyword>
<feature type="binding site" evidence="9">
    <location>
        <position position="220"/>
    </location>
    <ligand>
        <name>(2E)-4-hydroxy-3-methylbut-2-enyl diphosphate</name>
        <dbReference type="ChEBI" id="CHEBI:128753"/>
    </ligand>
</feature>
<gene>
    <name evidence="9 11" type="primary">ispH</name>
    <name evidence="11" type="ordered locus">Curi_c14360</name>
</gene>
<dbReference type="SMART" id="SM00316">
    <property type="entry name" value="S1"/>
    <property type="match status" value="4"/>
</dbReference>
<dbReference type="GO" id="GO:0003735">
    <property type="term" value="F:structural constituent of ribosome"/>
    <property type="evidence" value="ECO:0007669"/>
    <property type="project" value="TreeGrafter"/>
</dbReference>
<dbReference type="FunFam" id="2.40.50.140:FF:000051">
    <property type="entry name" value="RNA-binding transcriptional accessory protein"/>
    <property type="match status" value="1"/>
</dbReference>
<feature type="binding site" evidence="9">
    <location>
        <position position="43"/>
    </location>
    <ligand>
        <name>isopentenyl diphosphate</name>
        <dbReference type="ChEBI" id="CHEBI:128769"/>
    </ligand>
</feature>
<comment type="function">
    <text evidence="9">Catalyzes the conversion of 1-hydroxy-2-methyl-2-(E)-butenyl 4-diphosphate (HMBPP) into a mixture of isopentenyl diphosphate (IPP) and dimethylallyl diphosphate (DMAPP). Acts in the terminal step of the DOXP/MEP pathway for isoprenoid precursor biosynthesis.</text>
</comment>
<dbReference type="EMBL" id="CP003326">
    <property type="protein sequence ID" value="AFS78446.1"/>
    <property type="molecule type" value="Genomic_DNA"/>
</dbReference>
<evidence type="ECO:0000313" key="11">
    <source>
        <dbReference type="EMBL" id="AFS78446.1"/>
    </source>
</evidence>
<dbReference type="UniPathway" id="UPA00056">
    <property type="reaction ID" value="UER00097"/>
</dbReference>
<dbReference type="GO" id="GO:0016114">
    <property type="term" value="P:terpenoid biosynthetic process"/>
    <property type="evidence" value="ECO:0007669"/>
    <property type="project" value="UniProtKB-UniRule"/>
</dbReference>
<protein>
    <recommendedName>
        <fullName evidence="9">4-hydroxy-3-methylbut-2-enyl diphosphate reductase</fullName>
        <shortName evidence="9">HMBPP reductase</shortName>
        <ecNumber evidence="9">1.17.7.4</ecNumber>
    </recommendedName>
</protein>
<feature type="binding site" evidence="9">
    <location>
        <position position="221"/>
    </location>
    <ligand>
        <name>isopentenyl diphosphate</name>
        <dbReference type="ChEBI" id="CHEBI:128769"/>
    </ligand>
</feature>
<keyword evidence="4" id="KW-0689">Ribosomal protein</keyword>
<feature type="binding site" evidence="9">
    <location>
        <position position="12"/>
    </location>
    <ligand>
        <name>[4Fe-4S] cluster</name>
        <dbReference type="ChEBI" id="CHEBI:49883"/>
    </ligand>
</feature>
<comment type="function">
    <text evidence="8">Binds mRNA; thus facilitating recognition of the initiation point. It is needed to translate mRNA with a short Shine-Dalgarno (SD) purine-rich sequence.</text>
</comment>
<dbReference type="EC" id="1.17.7.4" evidence="9"/>
<dbReference type="PANTHER" id="PTHR10724:SF7">
    <property type="entry name" value="SMALL RIBOSOMAL SUBUNIT PROTEIN BS1C"/>
    <property type="match status" value="1"/>
</dbReference>
<dbReference type="CDD" id="cd13944">
    <property type="entry name" value="lytB_ispH"/>
    <property type="match status" value="1"/>
</dbReference>
<feature type="binding site" evidence="9">
    <location>
        <position position="219"/>
    </location>
    <ligand>
        <name>isopentenyl diphosphate</name>
        <dbReference type="ChEBI" id="CHEBI:128769"/>
    </ligand>
</feature>
<dbReference type="NCBIfam" id="NF005208">
    <property type="entry name" value="PRK06676.1"/>
    <property type="match status" value="1"/>
</dbReference>
<feature type="binding site" evidence="9">
    <location>
        <position position="263"/>
    </location>
    <ligand>
        <name>(2E)-4-hydroxy-3-methylbut-2-enyl diphosphate</name>
        <dbReference type="ChEBI" id="CHEBI:128753"/>
    </ligand>
</feature>
<dbReference type="InterPro" id="IPR035104">
    <property type="entry name" value="Ribosomal_protein_S1-like"/>
</dbReference>
<keyword evidence="6 9" id="KW-0411">Iron-sulfur</keyword>
<feature type="binding site" evidence="9">
    <location>
        <position position="220"/>
    </location>
    <ligand>
        <name>isopentenyl diphosphate</name>
        <dbReference type="ChEBI" id="CHEBI:128769"/>
    </ligand>
</feature>
<dbReference type="InterPro" id="IPR012340">
    <property type="entry name" value="NA-bd_OB-fold"/>
</dbReference>
<dbReference type="PATRIC" id="fig|1128398.3.peg.1464"/>
<evidence type="ECO:0000256" key="3">
    <source>
        <dbReference type="ARBA" id="ARBA00022723"/>
    </source>
</evidence>
<dbReference type="Gene3D" id="3.40.1010.20">
    <property type="entry name" value="4-hydroxy-3-methylbut-2-enyl diphosphate reductase, catalytic domain"/>
    <property type="match status" value="2"/>
</dbReference>
<dbReference type="NCBIfam" id="NF002187">
    <property type="entry name" value="PRK01045.1-1"/>
    <property type="match status" value="1"/>
</dbReference>
<keyword evidence="7" id="KW-0687">Ribonucleoprotein</keyword>
<dbReference type="AlphaFoldDB" id="K0B1C2"/>
<dbReference type="PRINTS" id="PR00681">
    <property type="entry name" value="RIBOSOMALS1"/>
</dbReference>
<dbReference type="FunFam" id="2.40.50.140:FF:000103">
    <property type="entry name" value="protein RRP5 homolog"/>
    <property type="match status" value="1"/>
</dbReference>
<comment type="pathway">
    <text evidence="9">Isoprenoid biosynthesis; dimethylallyl diphosphate biosynthesis; dimethylallyl diphosphate from (2E)-4-hydroxy-3-methylbutenyl diphosphate: step 1/1.</text>
</comment>
<dbReference type="STRING" id="1128398.Curi_c14360"/>
<dbReference type="SUPFAM" id="SSF50249">
    <property type="entry name" value="Nucleic acid-binding proteins"/>
    <property type="match status" value="4"/>
</dbReference>
<dbReference type="CDD" id="cd05687">
    <property type="entry name" value="S1_RPS1_repeat_ec1_hs1"/>
    <property type="match status" value="1"/>
</dbReference>
<feature type="binding site" evidence="9">
    <location>
        <position position="75"/>
    </location>
    <ligand>
        <name>(2E)-4-hydroxy-3-methylbut-2-enyl diphosphate</name>
        <dbReference type="ChEBI" id="CHEBI:128753"/>
    </ligand>
</feature>
<feature type="binding site" evidence="9">
    <location>
        <position position="125"/>
    </location>
    <ligand>
        <name>dimethylallyl diphosphate</name>
        <dbReference type="ChEBI" id="CHEBI:57623"/>
    </ligand>
</feature>
<dbReference type="GO" id="GO:0019288">
    <property type="term" value="P:isopentenyl diphosphate biosynthetic process, methylerythritol 4-phosphate pathway"/>
    <property type="evidence" value="ECO:0007669"/>
    <property type="project" value="UniProtKB-UniRule"/>
</dbReference>
<feature type="binding site" evidence="9">
    <location>
        <position position="125"/>
    </location>
    <ligand>
        <name>isopentenyl diphosphate</name>
        <dbReference type="ChEBI" id="CHEBI:128769"/>
    </ligand>
</feature>
<evidence type="ECO:0000256" key="5">
    <source>
        <dbReference type="ARBA" id="ARBA00023004"/>
    </source>
</evidence>
<feature type="binding site" evidence="9">
    <location>
        <position position="75"/>
    </location>
    <ligand>
        <name>dimethylallyl diphosphate</name>
        <dbReference type="ChEBI" id="CHEBI:57623"/>
    </ligand>
</feature>
<evidence type="ECO:0000256" key="2">
    <source>
        <dbReference type="ARBA" id="ARBA00022485"/>
    </source>
</evidence>
<evidence type="ECO:0000259" key="10">
    <source>
        <dbReference type="PROSITE" id="PS50126"/>
    </source>
</evidence>
<comment type="cofactor">
    <cofactor evidence="9">
        <name>[4Fe-4S] cluster</name>
        <dbReference type="ChEBI" id="CHEBI:49883"/>
    </cofactor>
    <text evidence="9">Binds 1 [4Fe-4S] cluster per subunit.</text>
</comment>
<dbReference type="UniPathway" id="UPA00059">
    <property type="reaction ID" value="UER00105"/>
</dbReference>
<dbReference type="Pfam" id="PF02401">
    <property type="entry name" value="LYTB"/>
    <property type="match status" value="1"/>
</dbReference>
<feature type="binding site" evidence="9">
    <location>
        <position position="263"/>
    </location>
    <ligand>
        <name>isopentenyl diphosphate</name>
        <dbReference type="ChEBI" id="CHEBI:128769"/>
    </ligand>
</feature>
<comment type="catalytic activity">
    <reaction evidence="9">
        <text>isopentenyl diphosphate + 2 oxidized [2Fe-2S]-[ferredoxin] + H2O = (2E)-4-hydroxy-3-methylbut-2-enyl diphosphate + 2 reduced [2Fe-2S]-[ferredoxin] + 2 H(+)</text>
        <dbReference type="Rhea" id="RHEA:24488"/>
        <dbReference type="Rhea" id="RHEA-COMP:10000"/>
        <dbReference type="Rhea" id="RHEA-COMP:10001"/>
        <dbReference type="ChEBI" id="CHEBI:15377"/>
        <dbReference type="ChEBI" id="CHEBI:15378"/>
        <dbReference type="ChEBI" id="CHEBI:33737"/>
        <dbReference type="ChEBI" id="CHEBI:33738"/>
        <dbReference type="ChEBI" id="CHEBI:128753"/>
        <dbReference type="ChEBI" id="CHEBI:128769"/>
        <dbReference type="EC" id="1.17.7.4"/>
    </reaction>
</comment>
<feature type="binding site" evidence="9">
    <location>
        <position position="125"/>
    </location>
    <ligand>
        <name>(2E)-4-hydroxy-3-methylbut-2-enyl diphosphate</name>
        <dbReference type="ChEBI" id="CHEBI:128753"/>
    </ligand>
</feature>
<dbReference type="KEGG" id="cad:Curi_c14360"/>
<dbReference type="PROSITE" id="PS50126">
    <property type="entry name" value="S1"/>
    <property type="match status" value="4"/>
</dbReference>
<evidence type="ECO:0000313" key="12">
    <source>
        <dbReference type="Proteomes" id="UP000006094"/>
    </source>
</evidence>
<feature type="binding site" evidence="9">
    <location>
        <position position="220"/>
    </location>
    <ligand>
        <name>dimethylallyl diphosphate</name>
        <dbReference type="ChEBI" id="CHEBI:57623"/>
    </ligand>
</feature>
<keyword evidence="9" id="KW-0414">Isoprene biosynthesis</keyword>
<dbReference type="NCBIfam" id="TIGR00216">
    <property type="entry name" value="ispH_lytB"/>
    <property type="match status" value="1"/>
</dbReference>
<organism evidence="11 12">
    <name type="scientific">Gottschalkia acidurici (strain ATCC 7906 / DSM 604 / BCRC 14475 / CIP 104303 / KCTC 5404 / NCIMB 10678 / 9a)</name>
    <name type="common">Clostridium acidurici</name>
    <dbReference type="NCBI Taxonomy" id="1128398"/>
    <lineage>
        <taxon>Bacteria</taxon>
        <taxon>Bacillati</taxon>
        <taxon>Bacillota</taxon>
        <taxon>Tissierellia</taxon>
        <taxon>Tissierellales</taxon>
        <taxon>Gottschalkiaceae</taxon>
        <taxon>Gottschalkia</taxon>
    </lineage>
</organism>
<feature type="binding site" evidence="9">
    <location>
        <position position="219"/>
    </location>
    <ligand>
        <name>dimethylallyl diphosphate</name>
        <dbReference type="ChEBI" id="CHEBI:57623"/>
    </ligand>
</feature>
<dbReference type="eggNOG" id="COG0761">
    <property type="taxonomic scope" value="Bacteria"/>
</dbReference>
<dbReference type="eggNOG" id="COG0539">
    <property type="taxonomic scope" value="Bacteria"/>
</dbReference>
<feature type="binding site" evidence="9">
    <location>
        <position position="97"/>
    </location>
    <ligand>
        <name>[4Fe-4S] cluster</name>
        <dbReference type="ChEBI" id="CHEBI:49883"/>
    </ligand>
</feature>
<dbReference type="InterPro" id="IPR003451">
    <property type="entry name" value="LytB/IspH"/>
</dbReference>
<evidence type="ECO:0000256" key="1">
    <source>
        <dbReference type="ARBA" id="ARBA00006767"/>
    </source>
</evidence>
<dbReference type="GO" id="GO:0050992">
    <property type="term" value="P:dimethylallyl diphosphate biosynthetic process"/>
    <property type="evidence" value="ECO:0007669"/>
    <property type="project" value="UniProtKB-UniRule"/>
</dbReference>
<feature type="domain" description="S1 motif" evidence="10">
    <location>
        <begin position="300"/>
        <end position="368"/>
    </location>
</feature>
<dbReference type="GO" id="GO:0051745">
    <property type="term" value="F:4-hydroxy-3-methylbut-2-enyl diphosphate reductase activity"/>
    <property type="evidence" value="ECO:0007669"/>
    <property type="project" value="UniProtKB-UniRule"/>
</dbReference>
<dbReference type="GO" id="GO:0051539">
    <property type="term" value="F:4 iron, 4 sulfur cluster binding"/>
    <property type="evidence" value="ECO:0007669"/>
    <property type="project" value="UniProtKB-UniRule"/>
</dbReference>
<reference evidence="11 12" key="1">
    <citation type="journal article" date="2012" name="PLoS ONE">
        <title>The purine-utilizing bacterium Clostridium acidurici 9a: a genome-guided metabolic reconsideration.</title>
        <authorList>
            <person name="Hartwich K."/>
            <person name="Poehlein A."/>
            <person name="Daniel R."/>
        </authorList>
    </citation>
    <scope>NUCLEOTIDE SEQUENCE [LARGE SCALE GENOMIC DNA]</scope>
    <source>
        <strain evidence="12">ATCC 7906 / DSM 604 / BCRC 14475 / CIP 104303 / KCTC 5404 / NCIMB 10678 / 9a</strain>
    </source>
</reference>
<dbReference type="Gene3D" id="2.40.50.140">
    <property type="entry name" value="Nucleic acid-binding proteins"/>
    <property type="match status" value="4"/>
</dbReference>
<dbReference type="InterPro" id="IPR003029">
    <property type="entry name" value="S1_domain"/>
</dbReference>
<comment type="similarity">
    <text evidence="9">Belongs to the IspH family.</text>
</comment>
<feature type="domain" description="S1 motif" evidence="10">
    <location>
        <begin position="386"/>
        <end position="452"/>
    </location>
</feature>
<evidence type="ECO:0000256" key="9">
    <source>
        <dbReference type="HAMAP-Rule" id="MF_00191"/>
    </source>
</evidence>
<dbReference type="RefSeq" id="WP_014967583.1">
    <property type="nucleotide sequence ID" value="NC_018664.1"/>
</dbReference>
<feature type="binding site" evidence="9">
    <location>
        <position position="43"/>
    </location>
    <ligand>
        <name>dimethylallyl diphosphate</name>
        <dbReference type="ChEBI" id="CHEBI:57623"/>
    </ligand>
</feature>
<dbReference type="PANTHER" id="PTHR10724">
    <property type="entry name" value="30S RIBOSOMAL PROTEIN S1"/>
    <property type="match status" value="1"/>
</dbReference>
<dbReference type="CDD" id="cd04465">
    <property type="entry name" value="S1_RPS1_repeat_ec2_hs2"/>
    <property type="match status" value="1"/>
</dbReference>
<dbReference type="CDD" id="cd05688">
    <property type="entry name" value="S1_RPS1_repeat_ec3"/>
    <property type="match status" value="1"/>
</dbReference>
<feature type="binding site" evidence="9">
    <location>
        <position position="43"/>
    </location>
    <ligand>
        <name>(2E)-4-hydroxy-3-methylbut-2-enyl diphosphate</name>
        <dbReference type="ChEBI" id="CHEBI:128753"/>
    </ligand>
</feature>
<dbReference type="GO" id="GO:0003729">
    <property type="term" value="F:mRNA binding"/>
    <property type="evidence" value="ECO:0007669"/>
    <property type="project" value="TreeGrafter"/>
</dbReference>
<feature type="binding site" evidence="9">
    <location>
        <position position="221"/>
    </location>
    <ligand>
        <name>(2E)-4-hydroxy-3-methylbut-2-enyl diphosphate</name>
        <dbReference type="ChEBI" id="CHEBI:128753"/>
    </ligand>
</feature>
<comment type="similarity">
    <text evidence="1">Belongs to the bacterial ribosomal protein bS1 family.</text>
</comment>
<dbReference type="Gene3D" id="3.40.50.11270">
    <property type="match status" value="1"/>
</dbReference>
<evidence type="ECO:0000256" key="8">
    <source>
        <dbReference type="ARBA" id="ARBA00025604"/>
    </source>
</evidence>
<evidence type="ECO:0000256" key="4">
    <source>
        <dbReference type="ARBA" id="ARBA00022980"/>
    </source>
</evidence>
<feature type="binding site" evidence="9">
    <location>
        <position position="163"/>
    </location>
    <ligand>
        <name>(2E)-4-hydroxy-3-methylbut-2-enyl diphosphate</name>
        <dbReference type="ChEBI" id="CHEBI:128753"/>
    </ligand>
</feature>
<feature type="binding site" evidence="9">
    <location>
        <position position="221"/>
    </location>
    <ligand>
        <name>dimethylallyl diphosphate</name>
        <dbReference type="ChEBI" id="CHEBI:57623"/>
    </ligand>
</feature>
<keyword evidence="5 9" id="KW-0408">Iron</keyword>
<keyword evidence="12" id="KW-1185">Reference proteome</keyword>
<dbReference type="HOGENOM" id="CLU_015805_3_1_9"/>
<evidence type="ECO:0000256" key="6">
    <source>
        <dbReference type="ARBA" id="ARBA00023014"/>
    </source>
</evidence>
<sequence length="660" mass="73883">MKVLIAKNSGFCFGVKNAIDTTMNIFQNTNDNKNVYSLGPLIHNNQAIEELKKTGLEVIDSIYDVGKGKVIIRSHGVPLDIYDIAEERQLDIVDCTCLFVRKIQKKVNECYNKGKNVVIIGDRNHPEVIGINGWCNNKAYIVNSEEDVNKIPSLDQICIVAQTTITNEKFETLSELVSKKSTDVEICNTICNATHIRQNSCKDVSQEVDAMIVIGGYHSSNTQKLVEISKMYCKNVYHVETADELPLDALKKHDKIGITAGASTPTWIIEEVYDKMVNISEDNNDMAALLENSFKNISKGDIVKGQVISIGEEVVVNIGYKSDGIITKQELTNDLNTNPYEVVKIGEQIDVLVLEINDGEGNVLLSKKRVDNKKSWQDLEGNYKNEDIITVKVTEVVNGGIVVNVKGLRGFIPASQVSNKFIKDLNSLIGRELDVKIIEFNKEKNRIVMSRKIIESEEIENTKERVWSKIKKGQKLNGKIKRLADFGAFIDIGGVDGLAHISDLSWSRLKHPSEVVNVDDEIEVVILDLDKEKNRISLGVKQLIPHPWESAVSKYKIGDIVEGKVVRLSNFGAFIELEPGVDGLVHISQITYENISKPSDVLNMNDTVKVKILNISPDERKMELSIKEADTSTSEYLDKYNEEDNFTIGDILNIKDTQDK</sequence>
<dbReference type="GO" id="GO:0022627">
    <property type="term" value="C:cytosolic small ribosomal subunit"/>
    <property type="evidence" value="ECO:0007669"/>
    <property type="project" value="TreeGrafter"/>
</dbReference>
<feature type="domain" description="S1 motif" evidence="10">
    <location>
        <begin position="558"/>
        <end position="627"/>
    </location>
</feature>
<feature type="binding site" evidence="9">
    <location>
        <position position="75"/>
    </location>
    <ligand>
        <name>isopentenyl diphosphate</name>
        <dbReference type="ChEBI" id="CHEBI:128769"/>
    </ligand>
</feature>
<dbReference type="OrthoDB" id="9804077at2"/>
<evidence type="ECO:0000256" key="7">
    <source>
        <dbReference type="ARBA" id="ARBA00023274"/>
    </source>
</evidence>